<dbReference type="Proteomes" id="UP000054498">
    <property type="component" value="Unassembled WGS sequence"/>
</dbReference>
<keyword evidence="9" id="KW-1185">Reference proteome</keyword>
<evidence type="ECO:0000256" key="3">
    <source>
        <dbReference type="ARBA" id="ARBA00022741"/>
    </source>
</evidence>
<dbReference type="InterPro" id="IPR011009">
    <property type="entry name" value="Kinase-like_dom_sf"/>
</dbReference>
<dbReference type="KEGG" id="mng:MNEG_1976"/>
<dbReference type="PANTHER" id="PTHR24351">
    <property type="entry name" value="RIBOSOMAL PROTEIN S6 KINASE"/>
    <property type="match status" value="1"/>
</dbReference>
<dbReference type="AlphaFoldDB" id="A0A0D2NN67"/>
<evidence type="ECO:0000256" key="6">
    <source>
        <dbReference type="SAM" id="MobiDB-lite"/>
    </source>
</evidence>
<dbReference type="PROSITE" id="PS00108">
    <property type="entry name" value="PROTEIN_KINASE_ST"/>
    <property type="match status" value="1"/>
</dbReference>
<evidence type="ECO:0000259" key="7">
    <source>
        <dbReference type="PROSITE" id="PS50011"/>
    </source>
</evidence>
<dbReference type="SUPFAM" id="SSF56112">
    <property type="entry name" value="Protein kinase-like (PK-like)"/>
    <property type="match status" value="1"/>
</dbReference>
<dbReference type="STRING" id="145388.A0A0D2NN67"/>
<feature type="compositionally biased region" description="Polar residues" evidence="6">
    <location>
        <begin position="220"/>
        <end position="233"/>
    </location>
</feature>
<dbReference type="GO" id="GO:0005524">
    <property type="term" value="F:ATP binding"/>
    <property type="evidence" value="ECO:0007669"/>
    <property type="project" value="UniProtKB-KW"/>
</dbReference>
<dbReference type="InterPro" id="IPR008271">
    <property type="entry name" value="Ser/Thr_kinase_AS"/>
</dbReference>
<protein>
    <recommendedName>
        <fullName evidence="7">Protein kinase domain-containing protein</fullName>
    </recommendedName>
</protein>
<keyword evidence="2" id="KW-0808">Transferase</keyword>
<dbReference type="EMBL" id="KK100430">
    <property type="protein sequence ID" value="KIZ05986.1"/>
    <property type="molecule type" value="Genomic_DNA"/>
</dbReference>
<dbReference type="GeneID" id="25734854"/>
<keyword evidence="5" id="KW-0067">ATP-binding</keyword>
<keyword evidence="3" id="KW-0547">Nucleotide-binding</keyword>
<dbReference type="SMART" id="SM00220">
    <property type="entry name" value="S_TKc"/>
    <property type="match status" value="1"/>
</dbReference>
<reference evidence="8 9" key="1">
    <citation type="journal article" date="2013" name="BMC Genomics">
        <title>Reconstruction of the lipid metabolism for the microalga Monoraphidium neglectum from its genome sequence reveals characteristics suitable for biofuel production.</title>
        <authorList>
            <person name="Bogen C."/>
            <person name="Al-Dilaimi A."/>
            <person name="Albersmeier A."/>
            <person name="Wichmann J."/>
            <person name="Grundmann M."/>
            <person name="Rupp O."/>
            <person name="Lauersen K.J."/>
            <person name="Blifernez-Klassen O."/>
            <person name="Kalinowski J."/>
            <person name="Goesmann A."/>
            <person name="Mussgnug J.H."/>
            <person name="Kruse O."/>
        </authorList>
    </citation>
    <scope>NUCLEOTIDE SEQUENCE [LARGE SCALE GENOMIC DNA]</scope>
    <source>
        <strain evidence="8 9">SAG 48.87</strain>
    </source>
</reference>
<evidence type="ECO:0000256" key="5">
    <source>
        <dbReference type="ARBA" id="ARBA00022840"/>
    </source>
</evidence>
<dbReference type="RefSeq" id="XP_013905005.1">
    <property type="nucleotide sequence ID" value="XM_014049551.1"/>
</dbReference>
<dbReference type="OrthoDB" id="4062651at2759"/>
<dbReference type="PROSITE" id="PS50011">
    <property type="entry name" value="PROTEIN_KINASE_DOM"/>
    <property type="match status" value="1"/>
</dbReference>
<keyword evidence="1" id="KW-0723">Serine/threonine-protein kinase</keyword>
<accession>A0A0D2NN67</accession>
<dbReference type="Pfam" id="PF00069">
    <property type="entry name" value="Pkinase"/>
    <property type="match status" value="1"/>
</dbReference>
<gene>
    <name evidence="8" type="ORF">MNEG_1976</name>
</gene>
<evidence type="ECO:0000313" key="9">
    <source>
        <dbReference type="Proteomes" id="UP000054498"/>
    </source>
</evidence>
<sequence>MVQARAVLAEMAGGVAAAHRVNMSHNDIKLENYLVSRHGHLKLADWGISGPSDFKAAGGTVPFMAPEVLRDCGPPSAGARLKEVLADVVMAASCGLLSCGMDDEGCEDEDGAGGAPVDSRRGDIWALGASYIVLTTPIAEQREALKCLLTAQKCGGLHLPTSLQQHPEFVSLLQGMMAVDEEQRMTIDGVMAHPFFAGIDWQEVAVSGARDMPPLVPPHASTSTGSEEQQGQQALEAPGQALRSSRVREKRRGVGVWAKACDKVRGLLSCK</sequence>
<keyword evidence="4" id="KW-0418">Kinase</keyword>
<dbReference type="Gene3D" id="1.10.510.10">
    <property type="entry name" value="Transferase(Phosphotransferase) domain 1"/>
    <property type="match status" value="1"/>
</dbReference>
<name>A0A0D2NN67_9CHLO</name>
<proteinExistence type="predicted"/>
<evidence type="ECO:0000256" key="2">
    <source>
        <dbReference type="ARBA" id="ARBA00022679"/>
    </source>
</evidence>
<dbReference type="GO" id="GO:0004674">
    <property type="term" value="F:protein serine/threonine kinase activity"/>
    <property type="evidence" value="ECO:0007669"/>
    <property type="project" value="UniProtKB-KW"/>
</dbReference>
<feature type="region of interest" description="Disordered" evidence="6">
    <location>
        <begin position="210"/>
        <end position="246"/>
    </location>
</feature>
<evidence type="ECO:0000256" key="4">
    <source>
        <dbReference type="ARBA" id="ARBA00022777"/>
    </source>
</evidence>
<organism evidence="8 9">
    <name type="scientific">Monoraphidium neglectum</name>
    <dbReference type="NCBI Taxonomy" id="145388"/>
    <lineage>
        <taxon>Eukaryota</taxon>
        <taxon>Viridiplantae</taxon>
        <taxon>Chlorophyta</taxon>
        <taxon>core chlorophytes</taxon>
        <taxon>Chlorophyceae</taxon>
        <taxon>CS clade</taxon>
        <taxon>Sphaeropleales</taxon>
        <taxon>Selenastraceae</taxon>
        <taxon>Monoraphidium</taxon>
    </lineage>
</organism>
<feature type="domain" description="Protein kinase" evidence="7">
    <location>
        <begin position="1"/>
        <end position="196"/>
    </location>
</feature>
<dbReference type="InterPro" id="IPR000719">
    <property type="entry name" value="Prot_kinase_dom"/>
</dbReference>
<evidence type="ECO:0000256" key="1">
    <source>
        <dbReference type="ARBA" id="ARBA00022527"/>
    </source>
</evidence>
<evidence type="ECO:0000313" key="8">
    <source>
        <dbReference type="EMBL" id="KIZ05986.1"/>
    </source>
</evidence>